<dbReference type="InterPro" id="IPR001793">
    <property type="entry name" value="RPE_GPCR"/>
</dbReference>
<dbReference type="PANTHER" id="PTHR24240">
    <property type="entry name" value="OPSIN"/>
    <property type="match status" value="1"/>
</dbReference>
<evidence type="ECO:0000256" key="9">
    <source>
        <dbReference type="ARBA" id="ARBA00023136"/>
    </source>
</evidence>
<feature type="transmembrane region" description="Helical" evidence="16">
    <location>
        <begin position="104"/>
        <end position="130"/>
    </location>
</feature>
<evidence type="ECO:0000256" key="6">
    <source>
        <dbReference type="ARBA" id="ARBA00022989"/>
    </source>
</evidence>
<dbReference type="Pfam" id="PF00001">
    <property type="entry name" value="7tm_1"/>
    <property type="match status" value="1"/>
</dbReference>
<feature type="domain" description="G-protein coupled receptors family 1 profile" evidence="17">
    <location>
        <begin position="121"/>
        <end position="353"/>
    </location>
</feature>
<evidence type="ECO:0000256" key="2">
    <source>
        <dbReference type="ARBA" id="ARBA00022543"/>
    </source>
</evidence>
<keyword evidence="3" id="KW-0716">Sensory transduction</keyword>
<dbReference type="HOGENOM" id="CLU_009579_3_2_1"/>
<evidence type="ECO:0000256" key="8">
    <source>
        <dbReference type="ARBA" id="ARBA00023040"/>
    </source>
</evidence>
<gene>
    <name evidence="18" type="primary">RGR</name>
</gene>
<feature type="transmembrane region" description="Helical" evidence="16">
    <location>
        <begin position="305"/>
        <end position="324"/>
    </location>
</feature>
<dbReference type="eggNOG" id="KOG3656">
    <property type="taxonomic scope" value="Eukaryota"/>
</dbReference>
<dbReference type="GeneTree" id="ENSGT01130000278323"/>
<evidence type="ECO:0000256" key="4">
    <source>
        <dbReference type="ARBA" id="ARBA00022692"/>
    </source>
</evidence>
<dbReference type="InParanoid" id="H9GM86"/>
<dbReference type="InterPro" id="IPR000276">
    <property type="entry name" value="GPCR_Rhodpsn"/>
</dbReference>
<comment type="function">
    <text evidence="14">Receptor for all-trans- and 11-cis-retinal. Binds preferentially to the former and may catalyze the isomerization of the chromophore by a retinochrome-like mechanism.</text>
</comment>
<evidence type="ECO:0000256" key="13">
    <source>
        <dbReference type="ARBA" id="ARBA00023305"/>
    </source>
</evidence>
<evidence type="ECO:0000256" key="10">
    <source>
        <dbReference type="ARBA" id="ARBA00023157"/>
    </source>
</evidence>
<dbReference type="GO" id="GO:0071482">
    <property type="term" value="P:cellular response to light stimulus"/>
    <property type="evidence" value="ECO:0000318"/>
    <property type="project" value="GO_Central"/>
</dbReference>
<evidence type="ECO:0000256" key="15">
    <source>
        <dbReference type="ARBA" id="ARBA00073686"/>
    </source>
</evidence>
<evidence type="ECO:0000259" key="17">
    <source>
        <dbReference type="PROSITE" id="PS50262"/>
    </source>
</evidence>
<dbReference type="GO" id="GO:0007601">
    <property type="term" value="P:visual perception"/>
    <property type="evidence" value="ECO:0007669"/>
    <property type="project" value="UniProtKB-KW"/>
</dbReference>
<dbReference type="InterPro" id="IPR027430">
    <property type="entry name" value="Retinal_BS"/>
</dbReference>
<dbReference type="InterPro" id="IPR017452">
    <property type="entry name" value="GPCR_Rhodpsn_7TM"/>
</dbReference>
<evidence type="ECO:0000256" key="14">
    <source>
        <dbReference type="ARBA" id="ARBA00057095"/>
    </source>
</evidence>
<evidence type="ECO:0000313" key="18">
    <source>
        <dbReference type="Ensembl" id="ENSACAP00000015111.3"/>
    </source>
</evidence>
<dbReference type="SUPFAM" id="SSF81321">
    <property type="entry name" value="Family A G protein-coupled receptor-like"/>
    <property type="match status" value="1"/>
</dbReference>
<evidence type="ECO:0000256" key="1">
    <source>
        <dbReference type="ARBA" id="ARBA00004141"/>
    </source>
</evidence>
<keyword evidence="2" id="KW-0600">Photoreceptor protein</keyword>
<keyword evidence="19" id="KW-1185">Reference proteome</keyword>
<evidence type="ECO:0000256" key="12">
    <source>
        <dbReference type="ARBA" id="ARBA00023224"/>
    </source>
</evidence>
<dbReference type="Ensembl" id="ENSACAT00000015417.4">
    <property type="protein sequence ID" value="ENSACAP00000015111.3"/>
    <property type="gene ID" value="ENSACAG00000015384.4"/>
</dbReference>
<name>H9GM86_ANOCA</name>
<proteinExistence type="predicted"/>
<dbReference type="PROSITE" id="PS00238">
    <property type="entry name" value="OPSIN"/>
    <property type="match status" value="1"/>
</dbReference>
<dbReference type="GO" id="GO:0007602">
    <property type="term" value="P:phototransduction"/>
    <property type="evidence" value="ECO:0000318"/>
    <property type="project" value="GO_Central"/>
</dbReference>
<keyword evidence="12" id="KW-0807">Transducer</keyword>
<reference evidence="18" key="2">
    <citation type="submission" date="2025-08" db="UniProtKB">
        <authorList>
            <consortium name="Ensembl"/>
        </authorList>
    </citation>
    <scope>IDENTIFICATION</scope>
</reference>
<dbReference type="InterPro" id="IPR050125">
    <property type="entry name" value="GPCR_opsins"/>
</dbReference>
<dbReference type="PRINTS" id="PR00237">
    <property type="entry name" value="GPCRRHODOPSN"/>
</dbReference>
<evidence type="ECO:0000256" key="16">
    <source>
        <dbReference type="SAM" id="Phobius"/>
    </source>
</evidence>
<accession>H9GM86</accession>
<feature type="transmembrane region" description="Helical" evidence="16">
    <location>
        <begin position="178"/>
        <end position="199"/>
    </location>
</feature>
<dbReference type="GO" id="GO:0005886">
    <property type="term" value="C:plasma membrane"/>
    <property type="evidence" value="ECO:0000318"/>
    <property type="project" value="GO_Central"/>
</dbReference>
<evidence type="ECO:0000313" key="19">
    <source>
        <dbReference type="Proteomes" id="UP000001646"/>
    </source>
</evidence>
<protein>
    <recommendedName>
        <fullName evidence="15">RPE-retinal G protein-coupled receptor</fullName>
    </recommendedName>
</protein>
<dbReference type="Gene3D" id="1.20.1070.10">
    <property type="entry name" value="Rhodopsin 7-helix transmembrane proteins"/>
    <property type="match status" value="1"/>
</dbReference>
<evidence type="ECO:0000256" key="5">
    <source>
        <dbReference type="ARBA" id="ARBA00022925"/>
    </source>
</evidence>
<keyword evidence="4 16" id="KW-0812">Transmembrane</keyword>
<dbReference type="GO" id="GO:0007186">
    <property type="term" value="P:G protein-coupled receptor signaling pathway"/>
    <property type="evidence" value="ECO:0000318"/>
    <property type="project" value="GO_Central"/>
</dbReference>
<dbReference type="STRING" id="28377.ENSACAP00000015111"/>
<dbReference type="CDD" id="cd15072">
    <property type="entry name" value="7tmA_Retinal_GPR"/>
    <property type="match status" value="1"/>
</dbReference>
<evidence type="ECO:0000256" key="11">
    <source>
        <dbReference type="ARBA" id="ARBA00023170"/>
    </source>
</evidence>
<keyword evidence="8" id="KW-0297">G-protein coupled receptor</keyword>
<dbReference type="Bgee" id="ENSACAG00000015384">
    <property type="expression patterns" value="Expressed in brain and 3 other cell types or tissues"/>
</dbReference>
<keyword evidence="7" id="KW-0157">Chromophore</keyword>
<dbReference type="FunCoup" id="H9GM86">
    <property type="interactions" value="40"/>
</dbReference>
<feature type="transmembrane region" description="Helical" evidence="16">
    <location>
        <begin position="211"/>
        <end position="233"/>
    </location>
</feature>
<comment type="subcellular location">
    <subcellularLocation>
        <location evidence="1">Membrane</location>
        <topology evidence="1">Multi-pass membrane protein</topology>
    </subcellularLocation>
</comment>
<dbReference type="FunFam" id="1.20.1070.10:FF:000139">
    <property type="entry name" value="RPE-retinal G protein-coupled receptor isoform X1"/>
    <property type="match status" value="1"/>
</dbReference>
<dbReference type="GO" id="GO:0008020">
    <property type="term" value="F:G protein-coupled photoreceptor activity"/>
    <property type="evidence" value="ECO:0000318"/>
    <property type="project" value="GO_Central"/>
</dbReference>
<dbReference type="PRINTS" id="PR00667">
    <property type="entry name" value="RPERETINALR"/>
</dbReference>
<keyword evidence="6 16" id="KW-1133">Transmembrane helix</keyword>
<keyword evidence="5" id="KW-0681">Retinal protein</keyword>
<feature type="transmembrane region" description="Helical" evidence="16">
    <location>
        <begin position="261"/>
        <end position="284"/>
    </location>
</feature>
<keyword evidence="13" id="KW-0844">Vision</keyword>
<keyword evidence="10" id="KW-1015">Disulfide bond</keyword>
<dbReference type="PROSITE" id="PS50262">
    <property type="entry name" value="G_PROTEIN_RECEP_F1_2"/>
    <property type="match status" value="1"/>
</dbReference>
<evidence type="ECO:0000256" key="7">
    <source>
        <dbReference type="ARBA" id="ARBA00022991"/>
    </source>
</evidence>
<keyword evidence="9 16" id="KW-0472">Membrane</keyword>
<evidence type="ECO:0000256" key="3">
    <source>
        <dbReference type="ARBA" id="ARBA00022606"/>
    </source>
</evidence>
<feature type="transmembrane region" description="Helical" evidence="16">
    <location>
        <begin position="142"/>
        <end position="166"/>
    </location>
</feature>
<sequence length="423" mass="48123">MVYFAKCTFKWMLSFALSREFWKKLQYRASFSKLSVSINLRTGPLRRKLPWAFGKGREPSQKEREIVTDSLPVHEAEPRLVWPYCYDKMATSHPLPEGFTELEVFGFGTVMMAEALLGFSLNMLTIVSFWKIKELRTPGNFLVFNLALSDCGICFNAFIAAFSSFLRYWPYGSDGCQIHGFHGFLTALTSISSAAAVAWDRHHQYCTRNKLQWGSVIPMTIFLWLFSGFWAAMPLLGWGEYDYEPLRTCCTLDYTKGDRNYITYLIPLALFHFMIPVFIMLTAYQAIDHKFKKTGQFKFNTGLPVKSLVICWGPYSFLCFYAAVESVTFISPKILMIPAVIAKSSPAANALIYALGNENYQGGIWQFLTGQKIEKAEVDNKTKDKQFTMAPSSIGCTTNSANSPDVFAAVKIRKENCMIFLYN</sequence>
<reference evidence="18" key="3">
    <citation type="submission" date="2025-09" db="UniProtKB">
        <authorList>
            <consortium name="Ensembl"/>
        </authorList>
    </citation>
    <scope>IDENTIFICATION</scope>
</reference>
<reference evidence="18" key="1">
    <citation type="submission" date="2009-12" db="EMBL/GenBank/DDBJ databases">
        <title>The Genome Sequence of Anolis carolinensis (Green Anole Lizard).</title>
        <authorList>
            <consortium name="The Genome Sequencing Platform"/>
            <person name="Di Palma F."/>
            <person name="Alfoldi J."/>
            <person name="Heiman D."/>
            <person name="Young S."/>
            <person name="Grabherr M."/>
            <person name="Johnson J."/>
            <person name="Lander E.S."/>
            <person name="Lindblad-Toh K."/>
        </authorList>
    </citation>
    <scope>NUCLEOTIDE SEQUENCE [LARGE SCALE GENOMIC DNA]</scope>
    <source>
        <strain evidence="18">JBL SC #1</strain>
    </source>
</reference>
<organism evidence="18 19">
    <name type="scientific">Anolis carolinensis</name>
    <name type="common">Green anole</name>
    <name type="synonym">American chameleon</name>
    <dbReference type="NCBI Taxonomy" id="28377"/>
    <lineage>
        <taxon>Eukaryota</taxon>
        <taxon>Metazoa</taxon>
        <taxon>Chordata</taxon>
        <taxon>Craniata</taxon>
        <taxon>Vertebrata</taxon>
        <taxon>Euteleostomi</taxon>
        <taxon>Lepidosauria</taxon>
        <taxon>Squamata</taxon>
        <taxon>Bifurcata</taxon>
        <taxon>Unidentata</taxon>
        <taxon>Episquamata</taxon>
        <taxon>Toxicofera</taxon>
        <taxon>Iguania</taxon>
        <taxon>Dactyloidae</taxon>
        <taxon>Anolis</taxon>
    </lineage>
</organism>
<keyword evidence="11" id="KW-0675">Receptor</keyword>
<dbReference type="AlphaFoldDB" id="H9GM86"/>
<dbReference type="Proteomes" id="UP000001646">
    <property type="component" value="Unplaced"/>
</dbReference>